<evidence type="ECO:0000259" key="2">
    <source>
        <dbReference type="Pfam" id="PF24341"/>
    </source>
</evidence>
<feature type="domain" description="P-granule-associated protein DEPS-1 sixth OB-fold" evidence="2">
    <location>
        <begin position="503"/>
        <end position="574"/>
    </location>
</feature>
<sequence length="676" mass="77456">MHNILRLFMPRQVLPAVTRFRAATQPPKQILLHAVPKFRCQQTMKHTGLVVTDTQLDEVVIRNYVLEFISSREIEGECCHALTQVGEAAFRFEGSGAFDEAYIKNQRRRCERPLSFGDTIEWYDLDIANRMISRFHRAPPLFTNRIYDGRSQVLVVGVVSPSNRFHFWSPYFPNIQIDSVSASEVLPNVPVSAWLNIAIDADRKLCIEFDSFEQVECETNIVANAPWNRTQSKYLTVPILDSDDGVENQIVEPETINRKGGWKQELHNYEGICTGERLIYCRKLPSYEIVVALIKNRKDCVPLETGVSCEFSAVWNEYEKRFIVQHYKTKGRVLRLGANGLVKTSVKAIEDYPSVFNSDDLGLIDDPSGILSLLHFSPYRHSSVVVTLHDSPSLTTRFRFRIVDVQPDKAPKLKKFVEENEIRVDDGEGIVIDAFTIYSKDHGSVFFYVPDNLRTALSPGKAVKFSARYQRQDEKFVVTHVFARAHEVPSVERQLLRLPYEQQRLFRVSAKKCRRKELDCLLENEEFGLLDVGRHTYLTKNNSQRTVWVMRSIPDVDETFRPSRTPFVVVWVGDHEPPCKNTEEIQPDVEQAGDQSTLEKISVINAEDALTAAMERMGVLTERKPHDVECTDEDCVPGCPIMEMIMLTIETVPQFLETLSQENPAVFTKIVNKMFK</sequence>
<keyword evidence="6" id="KW-1185">Reference proteome</keyword>
<feature type="domain" description="P-granule-associated protein DEPS-1 first OB-fold" evidence="4">
    <location>
        <begin position="47"/>
        <end position="137"/>
    </location>
</feature>
<evidence type="ECO:0000313" key="5">
    <source>
        <dbReference type="EMBL" id="KAK6747014.1"/>
    </source>
</evidence>
<feature type="domain" description="P-granule-associated protein DEPS-1 second OB-fold" evidence="3">
    <location>
        <begin position="141"/>
        <end position="218"/>
    </location>
</feature>
<dbReference type="Pfam" id="PF24341">
    <property type="entry name" value="OB_DEPS-1_6th"/>
    <property type="match status" value="1"/>
</dbReference>
<evidence type="ECO:0000259" key="3">
    <source>
        <dbReference type="Pfam" id="PF24342"/>
    </source>
</evidence>
<dbReference type="InterPro" id="IPR057143">
    <property type="entry name" value="OB_DEPS-1_2nd"/>
</dbReference>
<protein>
    <submittedName>
        <fullName evidence="5">Uncharacterized protein</fullName>
    </submittedName>
</protein>
<dbReference type="Proteomes" id="UP001303046">
    <property type="component" value="Unassembled WGS sequence"/>
</dbReference>
<proteinExistence type="predicted"/>
<evidence type="ECO:0000259" key="4">
    <source>
        <dbReference type="Pfam" id="PF24343"/>
    </source>
</evidence>
<accession>A0ABR1D941</accession>
<dbReference type="EMBL" id="JAVFWL010000004">
    <property type="protein sequence ID" value="KAK6747014.1"/>
    <property type="molecule type" value="Genomic_DNA"/>
</dbReference>
<reference evidence="5 6" key="1">
    <citation type="submission" date="2023-08" db="EMBL/GenBank/DDBJ databases">
        <title>A Necator americanus chromosomal reference genome.</title>
        <authorList>
            <person name="Ilik V."/>
            <person name="Petrzelkova K.J."/>
            <person name="Pardy F."/>
            <person name="Fuh T."/>
            <person name="Niatou-Singa F.S."/>
            <person name="Gouil Q."/>
            <person name="Baker L."/>
            <person name="Ritchie M.E."/>
            <person name="Jex A.R."/>
            <person name="Gazzola D."/>
            <person name="Li H."/>
            <person name="Toshio Fujiwara R."/>
            <person name="Zhan B."/>
            <person name="Aroian R.V."/>
            <person name="Pafco B."/>
            <person name="Schwarz E.M."/>
        </authorList>
    </citation>
    <scope>NUCLEOTIDE SEQUENCE [LARGE SCALE GENOMIC DNA]</scope>
    <source>
        <strain evidence="5 6">Aroian</strain>
        <tissue evidence="5">Whole animal</tissue>
    </source>
</reference>
<comment type="caution">
    <text evidence="5">The sequence shown here is derived from an EMBL/GenBank/DDBJ whole genome shotgun (WGS) entry which is preliminary data.</text>
</comment>
<dbReference type="InterPro" id="IPR057144">
    <property type="entry name" value="OB_DEPS-1_6th"/>
</dbReference>
<dbReference type="InterPro" id="IPR057147">
    <property type="entry name" value="OB_DEPS-1_3rd"/>
</dbReference>
<dbReference type="Pfam" id="PF24343">
    <property type="entry name" value="OB_DEPS-1_1st"/>
    <property type="match status" value="1"/>
</dbReference>
<feature type="domain" description="P-granule-associated protein DEPS-1 third OB-fold" evidence="1">
    <location>
        <begin position="264"/>
        <end position="329"/>
    </location>
</feature>
<organism evidence="5 6">
    <name type="scientific">Necator americanus</name>
    <name type="common">Human hookworm</name>
    <dbReference type="NCBI Taxonomy" id="51031"/>
    <lineage>
        <taxon>Eukaryota</taxon>
        <taxon>Metazoa</taxon>
        <taxon>Ecdysozoa</taxon>
        <taxon>Nematoda</taxon>
        <taxon>Chromadorea</taxon>
        <taxon>Rhabditida</taxon>
        <taxon>Rhabditina</taxon>
        <taxon>Rhabditomorpha</taxon>
        <taxon>Strongyloidea</taxon>
        <taxon>Ancylostomatidae</taxon>
        <taxon>Bunostominae</taxon>
        <taxon>Necator</taxon>
    </lineage>
</organism>
<dbReference type="InterPro" id="IPR057139">
    <property type="entry name" value="OB_DEPS-1_1st"/>
</dbReference>
<gene>
    <name evidence="5" type="primary">Necator_chrIV.g13619</name>
    <name evidence="5" type="ORF">RB195_000328</name>
</gene>
<dbReference type="Pfam" id="PF24339">
    <property type="entry name" value="OB_DEPS-1_3rd"/>
    <property type="match status" value="1"/>
</dbReference>
<dbReference type="Pfam" id="PF24342">
    <property type="entry name" value="OB_DEPS-1_2nd"/>
    <property type="match status" value="1"/>
</dbReference>
<name>A0ABR1D941_NECAM</name>
<evidence type="ECO:0000313" key="6">
    <source>
        <dbReference type="Proteomes" id="UP001303046"/>
    </source>
</evidence>
<evidence type="ECO:0000259" key="1">
    <source>
        <dbReference type="Pfam" id="PF24339"/>
    </source>
</evidence>